<dbReference type="InterPro" id="IPR050177">
    <property type="entry name" value="Lipid_A_modif_metabolic_enz"/>
</dbReference>
<organism evidence="2 3">
    <name type="scientific">Roseofilum acuticapitatum BLCC-M154</name>
    <dbReference type="NCBI Taxonomy" id="3022444"/>
    <lineage>
        <taxon>Bacteria</taxon>
        <taxon>Bacillati</taxon>
        <taxon>Cyanobacteriota</taxon>
        <taxon>Cyanophyceae</taxon>
        <taxon>Desertifilales</taxon>
        <taxon>Desertifilaceae</taxon>
        <taxon>Roseofilum</taxon>
        <taxon>Roseofilum acuticapitatum</taxon>
    </lineage>
</organism>
<dbReference type="RefSeq" id="WP_283752541.1">
    <property type="nucleotide sequence ID" value="NZ_JAQOSP010000036.1"/>
</dbReference>
<dbReference type="SUPFAM" id="SSF51735">
    <property type="entry name" value="NAD(P)-binding Rossmann-fold domains"/>
    <property type="match status" value="1"/>
</dbReference>
<comment type="caution">
    <text evidence="2">The sequence shown here is derived from an EMBL/GenBank/DDBJ whole genome shotgun (WGS) entry which is preliminary data.</text>
</comment>
<proteinExistence type="predicted"/>
<dbReference type="EMBL" id="JAQOSP010000036">
    <property type="protein sequence ID" value="MDJ1168778.1"/>
    <property type="molecule type" value="Genomic_DNA"/>
</dbReference>
<evidence type="ECO:0000313" key="2">
    <source>
        <dbReference type="EMBL" id="MDJ1168778.1"/>
    </source>
</evidence>
<sequence length="322" mass="35678">MAIAIQGKRILITGVSGFLGRVVCQQLRKHGGYVTGMDRNPPEAKEPAAEPLMLPQDFIQLDLTSPNLLDLLAHQHFDAVFHLAGFVYFADSVKTPALDFNQNLVATFNLLEALRSSGFSGRLVYASTAAVYGEPRQVPIDEETATRPISPYGVSKLAAEEYIRVFSQCYGFQSAIARIFSLYGPRQQKQVIFDILCKTLLSDEAIELFGDGCEMRDFVHVSDAARALIWLANEAKINAPIFNVCSAEGITIRDLATLIVTLADRHPDRIVFTGDRRSGDPIHWIGCNQKLLATGFSLERSLSDGLSETVAWFRREFYIQSG</sequence>
<dbReference type="Gene3D" id="3.40.50.720">
    <property type="entry name" value="NAD(P)-binding Rossmann-like Domain"/>
    <property type="match status" value="1"/>
</dbReference>
<dbReference type="PANTHER" id="PTHR43245:SF13">
    <property type="entry name" value="UDP-D-APIOSE_UDP-D-XYLOSE SYNTHASE 2"/>
    <property type="match status" value="1"/>
</dbReference>
<dbReference type="Proteomes" id="UP001235303">
    <property type="component" value="Unassembled WGS sequence"/>
</dbReference>
<dbReference type="InterPro" id="IPR036291">
    <property type="entry name" value="NAD(P)-bd_dom_sf"/>
</dbReference>
<feature type="domain" description="NAD-dependent epimerase/dehydratase" evidence="1">
    <location>
        <begin position="10"/>
        <end position="245"/>
    </location>
</feature>
<keyword evidence="3" id="KW-1185">Reference proteome</keyword>
<dbReference type="PANTHER" id="PTHR43245">
    <property type="entry name" value="BIFUNCTIONAL POLYMYXIN RESISTANCE PROTEIN ARNA"/>
    <property type="match status" value="1"/>
</dbReference>
<evidence type="ECO:0000313" key="3">
    <source>
        <dbReference type="Proteomes" id="UP001235303"/>
    </source>
</evidence>
<reference evidence="2 3" key="1">
    <citation type="submission" date="2023-01" db="EMBL/GenBank/DDBJ databases">
        <title>Novel diversity within Roseofilum (Cyanobacteria; Desertifilaceae) from marine benthic mats with descriptions of four novel species.</title>
        <authorList>
            <person name="Wang Y."/>
            <person name="Berthold D.E."/>
            <person name="Hu J."/>
            <person name="Lefler F.W."/>
            <person name="Laughinghouse H.D. IV."/>
        </authorList>
    </citation>
    <scope>NUCLEOTIDE SEQUENCE [LARGE SCALE GENOMIC DNA]</scope>
    <source>
        <strain evidence="2 3">BLCC-M154</strain>
    </source>
</reference>
<protein>
    <submittedName>
        <fullName evidence="2">NAD-dependent epimerase/dehydratase family protein</fullName>
    </submittedName>
</protein>
<accession>A0ABT7APE4</accession>
<dbReference type="Pfam" id="PF01370">
    <property type="entry name" value="Epimerase"/>
    <property type="match status" value="1"/>
</dbReference>
<dbReference type="InterPro" id="IPR001509">
    <property type="entry name" value="Epimerase_deHydtase"/>
</dbReference>
<gene>
    <name evidence="2" type="ORF">PMG71_05015</name>
</gene>
<evidence type="ECO:0000259" key="1">
    <source>
        <dbReference type="Pfam" id="PF01370"/>
    </source>
</evidence>
<name>A0ABT7APE4_9CYAN</name>